<dbReference type="PRINTS" id="PR00337">
    <property type="entry name" value="LEUILEVALBP"/>
</dbReference>
<dbReference type="Proteomes" id="UP001056539">
    <property type="component" value="Chromosome"/>
</dbReference>
<dbReference type="CDD" id="cd06347">
    <property type="entry name" value="PBP1_ABC_LivK_ligand_binding-like"/>
    <property type="match status" value="1"/>
</dbReference>
<keyword evidence="4" id="KW-0029">Amino-acid transport</keyword>
<dbReference type="InterPro" id="IPR000709">
    <property type="entry name" value="Leu_Ile_Val-bd"/>
</dbReference>
<dbReference type="EMBL" id="CP073355">
    <property type="protein sequence ID" value="URA09750.1"/>
    <property type="molecule type" value="Genomic_DNA"/>
</dbReference>
<name>A0AAX3BC97_9SPIR</name>
<reference evidence="6" key="1">
    <citation type="submission" date="2021-04" db="EMBL/GenBank/DDBJ databases">
        <authorList>
            <person name="Postec A."/>
        </authorList>
    </citation>
    <scope>NUCLEOTIDE SEQUENCE</scope>
    <source>
        <strain evidence="6">F1F22</strain>
    </source>
</reference>
<sequence>MKRILLSLGLVFLVLGCGSKKLTEIPVGFIGPLTGDAANYGKLSLQAVQIALDEINAQGGIGGLPVKLYVEDDEGKPEKANAAFEKLYGVNKIYGFVGPMFSSCALAIAPKAQAAKVVMISQSATHKDVTSKGDFIFRNVLSDQLQAEVFGRYVAEKLGIKKVAILYIKNDYSQGLAMDFKRVFEASGGQVVAVETGVQGDKDFKTQLTKIKEAQPEALYIPNYVAEMAQILEQAKQLGLNVKILSADGFSNPEIFALAKDLANGVIFSNSADESGMKNPLRENFVKLYREKYGEDPDAFAQNAYDAFKVLLLALKNAYETSGGVIDRTKVRDFLLNLRGYQGVSGVITFLPSGDAIKNVGIYVADAKKKTYNQIAVYKVENNQLVEVK</sequence>
<feature type="domain" description="Leucine-binding protein" evidence="5">
    <location>
        <begin position="24"/>
        <end position="368"/>
    </location>
</feature>
<evidence type="ECO:0000259" key="5">
    <source>
        <dbReference type="Pfam" id="PF13458"/>
    </source>
</evidence>
<keyword evidence="7" id="KW-1185">Reference proteome</keyword>
<dbReference type="RefSeq" id="WP_271434884.1">
    <property type="nucleotide sequence ID" value="NZ_CP073355.1"/>
</dbReference>
<dbReference type="AlphaFoldDB" id="A0AAX3BC97"/>
<dbReference type="InterPro" id="IPR028082">
    <property type="entry name" value="Peripla_BP_I"/>
</dbReference>
<keyword evidence="3" id="KW-0732">Signal</keyword>
<evidence type="ECO:0000256" key="3">
    <source>
        <dbReference type="ARBA" id="ARBA00022729"/>
    </source>
</evidence>
<keyword evidence="2" id="KW-0813">Transport</keyword>
<evidence type="ECO:0000313" key="6">
    <source>
        <dbReference type="EMBL" id="URA09750.1"/>
    </source>
</evidence>
<dbReference type="InterPro" id="IPR051010">
    <property type="entry name" value="BCAA_transport"/>
</dbReference>
<dbReference type="PANTHER" id="PTHR30483:SF6">
    <property type="entry name" value="PERIPLASMIC BINDING PROTEIN OF ABC TRANSPORTER FOR NATURAL AMINO ACIDS"/>
    <property type="match status" value="1"/>
</dbReference>
<gene>
    <name evidence="6" type="ORF">KDW03_09720</name>
</gene>
<protein>
    <submittedName>
        <fullName evidence="6">ABC transporter substrate-binding protein</fullName>
    </submittedName>
</protein>
<dbReference type="PROSITE" id="PS51257">
    <property type="entry name" value="PROKAR_LIPOPROTEIN"/>
    <property type="match status" value="1"/>
</dbReference>
<accession>A0AAX3BC97</accession>
<comment type="similarity">
    <text evidence="1">Belongs to the leucine-binding protein family.</text>
</comment>
<reference evidence="6" key="2">
    <citation type="submission" date="2022-06" db="EMBL/GenBank/DDBJ databases">
        <title>Thermospira aquatica gen. nov., sp. nov.</title>
        <authorList>
            <person name="Ben Ali Gam Z."/>
            <person name="Labat M."/>
        </authorList>
    </citation>
    <scope>NUCLEOTIDE SEQUENCE</scope>
    <source>
        <strain evidence="6">F1F22</strain>
    </source>
</reference>
<evidence type="ECO:0000256" key="2">
    <source>
        <dbReference type="ARBA" id="ARBA00022448"/>
    </source>
</evidence>
<dbReference type="Gene3D" id="3.40.50.2300">
    <property type="match status" value="2"/>
</dbReference>
<evidence type="ECO:0000256" key="4">
    <source>
        <dbReference type="ARBA" id="ARBA00022970"/>
    </source>
</evidence>
<dbReference type="KEGG" id="taqu:KDW03_09720"/>
<evidence type="ECO:0000256" key="1">
    <source>
        <dbReference type="ARBA" id="ARBA00010062"/>
    </source>
</evidence>
<dbReference type="GO" id="GO:0006865">
    <property type="term" value="P:amino acid transport"/>
    <property type="evidence" value="ECO:0007669"/>
    <property type="project" value="UniProtKB-KW"/>
</dbReference>
<dbReference type="InterPro" id="IPR028081">
    <property type="entry name" value="Leu-bd"/>
</dbReference>
<dbReference type="SUPFAM" id="SSF53822">
    <property type="entry name" value="Periplasmic binding protein-like I"/>
    <property type="match status" value="1"/>
</dbReference>
<evidence type="ECO:0000313" key="7">
    <source>
        <dbReference type="Proteomes" id="UP001056539"/>
    </source>
</evidence>
<dbReference type="Pfam" id="PF13458">
    <property type="entry name" value="Peripla_BP_6"/>
    <property type="match status" value="1"/>
</dbReference>
<dbReference type="PANTHER" id="PTHR30483">
    <property type="entry name" value="LEUCINE-SPECIFIC-BINDING PROTEIN"/>
    <property type="match status" value="1"/>
</dbReference>
<proteinExistence type="inferred from homology"/>
<organism evidence="6 7">
    <name type="scientific">Thermospira aquatica</name>
    <dbReference type="NCBI Taxonomy" id="2828656"/>
    <lineage>
        <taxon>Bacteria</taxon>
        <taxon>Pseudomonadati</taxon>
        <taxon>Spirochaetota</taxon>
        <taxon>Spirochaetia</taxon>
        <taxon>Brevinematales</taxon>
        <taxon>Thermospiraceae</taxon>
        <taxon>Thermospira</taxon>
    </lineage>
</organism>